<dbReference type="AlphaFoldDB" id="V4NMK4"/>
<reference evidence="8 9" key="1">
    <citation type="journal article" date="2013" name="Front. Plant Sci.">
        <title>The Reference Genome of the Halophytic Plant Eutrema salsugineum.</title>
        <authorList>
            <person name="Yang R."/>
            <person name="Jarvis D.E."/>
            <person name="Chen H."/>
            <person name="Beilstein M.A."/>
            <person name="Grimwood J."/>
            <person name="Jenkins J."/>
            <person name="Shu S."/>
            <person name="Prochnik S."/>
            <person name="Xin M."/>
            <person name="Ma C."/>
            <person name="Schmutz J."/>
            <person name="Wing R.A."/>
            <person name="Mitchell-Olds T."/>
            <person name="Schumaker K.S."/>
            <person name="Wang X."/>
        </authorList>
    </citation>
    <scope>NUCLEOTIDE SEQUENCE [LARGE SCALE GENOMIC DNA]</scope>
</reference>
<gene>
    <name evidence="8" type="ORF">EUTSA_v10022331mg</name>
</gene>
<keyword evidence="9" id="KW-1185">Reference proteome</keyword>
<feature type="chain" id="PRO_5004723683" description="Gnk2-homologous domain-containing protein" evidence="6">
    <location>
        <begin position="30"/>
        <end position="257"/>
    </location>
</feature>
<proteinExistence type="inferred from homology"/>
<evidence type="ECO:0000313" key="8">
    <source>
        <dbReference type="EMBL" id="ESQ47671.1"/>
    </source>
</evidence>
<dbReference type="Gramene" id="ESQ47671">
    <property type="protein sequence ID" value="ESQ47671"/>
    <property type="gene ID" value="EUTSA_v10022331mg"/>
</dbReference>
<keyword evidence="3 6" id="KW-0732">Signal</keyword>
<dbReference type="PANTHER" id="PTHR32411:SF54">
    <property type="entry name" value="CYSTEINE-RICH REPEAT SECRETORY PROTEIN 29-RELATED"/>
    <property type="match status" value="1"/>
</dbReference>
<evidence type="ECO:0000256" key="2">
    <source>
        <dbReference type="ARBA" id="ARBA00022525"/>
    </source>
</evidence>
<comment type="subcellular location">
    <subcellularLocation>
        <location evidence="1">Secreted</location>
    </subcellularLocation>
</comment>
<comment type="similarity">
    <text evidence="5">Belongs to the cysteine-rich repeat secretory protein family.</text>
</comment>
<organism evidence="8 9">
    <name type="scientific">Eutrema salsugineum</name>
    <name type="common">Saltwater cress</name>
    <name type="synonym">Sisymbrium salsugineum</name>
    <dbReference type="NCBI Taxonomy" id="72664"/>
    <lineage>
        <taxon>Eukaryota</taxon>
        <taxon>Viridiplantae</taxon>
        <taxon>Streptophyta</taxon>
        <taxon>Embryophyta</taxon>
        <taxon>Tracheophyta</taxon>
        <taxon>Spermatophyta</taxon>
        <taxon>Magnoliopsida</taxon>
        <taxon>eudicotyledons</taxon>
        <taxon>Gunneridae</taxon>
        <taxon>Pentapetalae</taxon>
        <taxon>rosids</taxon>
        <taxon>malvids</taxon>
        <taxon>Brassicales</taxon>
        <taxon>Brassicaceae</taxon>
        <taxon>Eutremeae</taxon>
        <taxon>Eutrema</taxon>
    </lineage>
</organism>
<feature type="domain" description="Gnk2-homologous" evidence="7">
    <location>
        <begin position="145"/>
        <end position="254"/>
    </location>
</feature>
<accession>V4NMK4</accession>
<dbReference type="InterPro" id="IPR002902">
    <property type="entry name" value="GNK2"/>
</dbReference>
<sequence>MYSSYFLSKRLVSIHMLAIQLLLIRSVSSLNLTNAYLNHKCRVSEGKYQSGSKYEENLNYLIKTVSINLQNGFEHISYGEAPNTVAFIFQCRGDSYGSKCRSCYATAVAGLRRRCERNKGGIIWYDQCFLDVSTSDQRAPRKIDYENRFSLHNPNNINGETKLFNKKTEDFLYNLIPKATRSAGEGNEPIYYAAGEERLGTKKLYAMVQCAKDIALCKDCLELIIRELSKCCQGKQGGRVLSTTCNLRYELYPFIST</sequence>
<dbReference type="EMBL" id="KI517408">
    <property type="protein sequence ID" value="ESQ47671.1"/>
    <property type="molecule type" value="Genomic_DNA"/>
</dbReference>
<dbReference type="Proteomes" id="UP000030689">
    <property type="component" value="Unassembled WGS sequence"/>
</dbReference>
<name>V4NMK4_EUTSA</name>
<dbReference type="STRING" id="72664.V4NMK4"/>
<dbReference type="PANTHER" id="PTHR32411">
    <property type="entry name" value="CYSTEINE-RICH REPEAT SECRETORY PROTEIN 38-RELATED"/>
    <property type="match status" value="1"/>
</dbReference>
<dbReference type="Gene3D" id="3.30.430.20">
    <property type="entry name" value="Gnk2 domain, C-X8-C-X2-C motif"/>
    <property type="match status" value="2"/>
</dbReference>
<evidence type="ECO:0000256" key="3">
    <source>
        <dbReference type="ARBA" id="ARBA00022729"/>
    </source>
</evidence>
<evidence type="ECO:0000256" key="4">
    <source>
        <dbReference type="ARBA" id="ARBA00022737"/>
    </source>
</evidence>
<dbReference type="Pfam" id="PF01657">
    <property type="entry name" value="Stress-antifung"/>
    <property type="match status" value="2"/>
</dbReference>
<evidence type="ECO:0000256" key="1">
    <source>
        <dbReference type="ARBA" id="ARBA00004613"/>
    </source>
</evidence>
<keyword evidence="2" id="KW-0964">Secreted</keyword>
<feature type="domain" description="Gnk2-homologous" evidence="7">
    <location>
        <begin position="36"/>
        <end position="137"/>
    </location>
</feature>
<dbReference type="CDD" id="cd23509">
    <property type="entry name" value="Gnk2-like"/>
    <property type="match status" value="2"/>
</dbReference>
<evidence type="ECO:0000259" key="7">
    <source>
        <dbReference type="PROSITE" id="PS51473"/>
    </source>
</evidence>
<dbReference type="InterPro" id="IPR050581">
    <property type="entry name" value="CRR_secretory_protein"/>
</dbReference>
<feature type="signal peptide" evidence="6">
    <location>
        <begin position="1"/>
        <end position="29"/>
    </location>
</feature>
<keyword evidence="4" id="KW-0677">Repeat</keyword>
<evidence type="ECO:0000313" key="9">
    <source>
        <dbReference type="Proteomes" id="UP000030689"/>
    </source>
</evidence>
<dbReference type="InterPro" id="IPR038408">
    <property type="entry name" value="GNK2_sf"/>
</dbReference>
<protein>
    <recommendedName>
        <fullName evidence="7">Gnk2-homologous domain-containing protein</fullName>
    </recommendedName>
</protein>
<dbReference type="GO" id="GO:0005576">
    <property type="term" value="C:extracellular region"/>
    <property type="evidence" value="ECO:0007669"/>
    <property type="project" value="UniProtKB-SubCell"/>
</dbReference>
<dbReference type="PROSITE" id="PS51473">
    <property type="entry name" value="GNK2"/>
    <property type="match status" value="2"/>
</dbReference>
<evidence type="ECO:0000256" key="6">
    <source>
        <dbReference type="SAM" id="SignalP"/>
    </source>
</evidence>
<dbReference type="OMA" id="EWCIREL"/>
<dbReference type="OrthoDB" id="1031195at2759"/>
<evidence type="ECO:0000256" key="5">
    <source>
        <dbReference type="ARBA" id="ARBA00038515"/>
    </source>
</evidence>
<dbReference type="KEGG" id="eus:EUTSA_v10022331mg"/>
<dbReference type="eggNOG" id="ENOG502QPWH">
    <property type="taxonomic scope" value="Eukaryota"/>
</dbReference>